<dbReference type="EMBL" id="CACVBS010000091">
    <property type="protein sequence ID" value="CAA7270584.1"/>
    <property type="molecule type" value="Genomic_DNA"/>
</dbReference>
<accession>A0A8S0W0Q6</accession>
<reference evidence="1 2" key="1">
    <citation type="submission" date="2020-01" db="EMBL/GenBank/DDBJ databases">
        <authorList>
            <person name="Gupta K D."/>
        </authorList>
    </citation>
    <scope>NUCLEOTIDE SEQUENCE [LARGE SCALE GENOMIC DNA]</scope>
</reference>
<gene>
    <name evidence="1" type="ORF">AAE3_LOCUS12827</name>
</gene>
<sequence>MRRDEPLFQKYSKTLRTIYEKEAWKRDPHVERSGELRNTKVYTQGTLKEIERCDIIASRQLPIEETPQSHLFPGSVDQYREELSSACRIGSAVVVESCISTARVLLVKGGE</sequence>
<organism evidence="1 2">
    <name type="scientific">Cyclocybe aegerita</name>
    <name type="common">Black poplar mushroom</name>
    <name type="synonym">Agrocybe aegerita</name>
    <dbReference type="NCBI Taxonomy" id="1973307"/>
    <lineage>
        <taxon>Eukaryota</taxon>
        <taxon>Fungi</taxon>
        <taxon>Dikarya</taxon>
        <taxon>Basidiomycota</taxon>
        <taxon>Agaricomycotina</taxon>
        <taxon>Agaricomycetes</taxon>
        <taxon>Agaricomycetidae</taxon>
        <taxon>Agaricales</taxon>
        <taxon>Agaricineae</taxon>
        <taxon>Bolbitiaceae</taxon>
        <taxon>Cyclocybe</taxon>
    </lineage>
</organism>
<comment type="caution">
    <text evidence="1">The sequence shown here is derived from an EMBL/GenBank/DDBJ whole genome shotgun (WGS) entry which is preliminary data.</text>
</comment>
<keyword evidence="2" id="KW-1185">Reference proteome</keyword>
<proteinExistence type="predicted"/>
<evidence type="ECO:0000313" key="2">
    <source>
        <dbReference type="Proteomes" id="UP000467700"/>
    </source>
</evidence>
<evidence type="ECO:0000313" key="1">
    <source>
        <dbReference type="EMBL" id="CAA7270584.1"/>
    </source>
</evidence>
<dbReference type="Proteomes" id="UP000467700">
    <property type="component" value="Unassembled WGS sequence"/>
</dbReference>
<dbReference type="AlphaFoldDB" id="A0A8S0W0Q6"/>
<protein>
    <submittedName>
        <fullName evidence="1">Uncharacterized protein</fullName>
    </submittedName>
</protein>
<name>A0A8S0W0Q6_CYCAE</name>